<organism evidence="3 4">
    <name type="scientific">Apiosordaria backusii</name>
    <dbReference type="NCBI Taxonomy" id="314023"/>
    <lineage>
        <taxon>Eukaryota</taxon>
        <taxon>Fungi</taxon>
        <taxon>Dikarya</taxon>
        <taxon>Ascomycota</taxon>
        <taxon>Pezizomycotina</taxon>
        <taxon>Sordariomycetes</taxon>
        <taxon>Sordariomycetidae</taxon>
        <taxon>Sordariales</taxon>
        <taxon>Lasiosphaeriaceae</taxon>
        <taxon>Apiosordaria</taxon>
    </lineage>
</organism>
<feature type="domain" description="RING-type" evidence="2">
    <location>
        <begin position="237"/>
        <end position="285"/>
    </location>
</feature>
<dbReference type="PROSITE" id="PS50089">
    <property type="entry name" value="ZF_RING_2"/>
    <property type="match status" value="1"/>
</dbReference>
<dbReference type="GO" id="GO:0008270">
    <property type="term" value="F:zinc ion binding"/>
    <property type="evidence" value="ECO:0007669"/>
    <property type="project" value="UniProtKB-KW"/>
</dbReference>
<dbReference type="EMBL" id="JAUKTV010000003">
    <property type="protein sequence ID" value="KAK0741755.1"/>
    <property type="molecule type" value="Genomic_DNA"/>
</dbReference>
<dbReference type="AlphaFoldDB" id="A0AA40EM14"/>
<evidence type="ECO:0000313" key="3">
    <source>
        <dbReference type="EMBL" id="KAK0741755.1"/>
    </source>
</evidence>
<keyword evidence="4" id="KW-1185">Reference proteome</keyword>
<dbReference type="InterPro" id="IPR051826">
    <property type="entry name" value="E3_ubiquitin-ligase_domain"/>
</dbReference>
<accession>A0AA40EM14</accession>
<gene>
    <name evidence="3" type="ORF">B0T21DRAFT_345642</name>
</gene>
<dbReference type="SUPFAM" id="SSF57850">
    <property type="entry name" value="RING/U-box"/>
    <property type="match status" value="1"/>
</dbReference>
<dbReference type="GO" id="GO:0006511">
    <property type="term" value="P:ubiquitin-dependent protein catabolic process"/>
    <property type="evidence" value="ECO:0007669"/>
    <property type="project" value="TreeGrafter"/>
</dbReference>
<dbReference type="InterPro" id="IPR001841">
    <property type="entry name" value="Znf_RING"/>
</dbReference>
<sequence length="328" mass="36883">MASQLATLEAIASTIHRQTALRGASDDPETADLAPDTHLTTVLIRQVKDLVDNHVTVPVTPSSVDISAAIEITRLARVADSVSRWSCCLKKYFEKTTAASIRADLVSTLVLNEARSIATTNQALDLAQAAGTAAMNAFGRRLVRPGDTEEIERWKQIAIRDYERVHGRKVNVVGQLGLSPALERRCFLNMRVLQLLELQDWLSSTATSPQILINLPIVPLHRQCQRKKLQEKSGDNCGICLEEFCEKDADRVPSAVVSLPLCGHCFHKLCITEWLQQNNSCPMCRRKFISVEECLEWADKVNRRRERRRRRKVRLHASRESIVRSGVE</sequence>
<keyword evidence="1" id="KW-0862">Zinc</keyword>
<evidence type="ECO:0000256" key="1">
    <source>
        <dbReference type="PROSITE-ProRule" id="PRU00175"/>
    </source>
</evidence>
<reference evidence="3" key="1">
    <citation type="submission" date="2023-06" db="EMBL/GenBank/DDBJ databases">
        <title>Genome-scale phylogeny and comparative genomics of the fungal order Sordariales.</title>
        <authorList>
            <consortium name="Lawrence Berkeley National Laboratory"/>
            <person name="Hensen N."/>
            <person name="Bonometti L."/>
            <person name="Westerberg I."/>
            <person name="Brannstrom I.O."/>
            <person name="Guillou S."/>
            <person name="Cros-Aarteil S."/>
            <person name="Calhoun S."/>
            <person name="Haridas S."/>
            <person name="Kuo A."/>
            <person name="Mondo S."/>
            <person name="Pangilinan J."/>
            <person name="Riley R."/>
            <person name="Labutti K."/>
            <person name="Andreopoulos B."/>
            <person name="Lipzen A."/>
            <person name="Chen C."/>
            <person name="Yanf M."/>
            <person name="Daum C."/>
            <person name="Ng V."/>
            <person name="Clum A."/>
            <person name="Steindorff A."/>
            <person name="Ohm R."/>
            <person name="Martin F."/>
            <person name="Silar P."/>
            <person name="Natvig D."/>
            <person name="Lalanne C."/>
            <person name="Gautier V."/>
            <person name="Ament-Velasquez S.L."/>
            <person name="Kruys A."/>
            <person name="Hutchinson M.I."/>
            <person name="Powell A.J."/>
            <person name="Barry K."/>
            <person name="Miller A.N."/>
            <person name="Grigoriev I.V."/>
            <person name="Debuchy R."/>
            <person name="Gladieux P."/>
            <person name="Thoren M.H."/>
            <person name="Johannesson H."/>
        </authorList>
    </citation>
    <scope>NUCLEOTIDE SEQUENCE</scope>
    <source>
        <strain evidence="3">CBS 540.89</strain>
    </source>
</reference>
<dbReference type="InterPro" id="IPR013083">
    <property type="entry name" value="Znf_RING/FYVE/PHD"/>
</dbReference>
<evidence type="ECO:0000259" key="2">
    <source>
        <dbReference type="PROSITE" id="PS50089"/>
    </source>
</evidence>
<dbReference type="GO" id="GO:0061630">
    <property type="term" value="F:ubiquitin protein ligase activity"/>
    <property type="evidence" value="ECO:0007669"/>
    <property type="project" value="TreeGrafter"/>
</dbReference>
<dbReference type="Pfam" id="PF13639">
    <property type="entry name" value="zf-RING_2"/>
    <property type="match status" value="1"/>
</dbReference>
<dbReference type="PANTHER" id="PTHR22765">
    <property type="entry name" value="RING FINGER AND PROTEASE ASSOCIATED DOMAIN-CONTAINING"/>
    <property type="match status" value="1"/>
</dbReference>
<evidence type="ECO:0000313" key="4">
    <source>
        <dbReference type="Proteomes" id="UP001172159"/>
    </source>
</evidence>
<keyword evidence="1" id="KW-0479">Metal-binding</keyword>
<dbReference type="PANTHER" id="PTHR22765:SF434">
    <property type="entry name" value="GB|AAD18119.1-RELATED"/>
    <property type="match status" value="1"/>
</dbReference>
<keyword evidence="1" id="KW-0863">Zinc-finger</keyword>
<proteinExistence type="predicted"/>
<comment type="caution">
    <text evidence="3">The sequence shown here is derived from an EMBL/GenBank/DDBJ whole genome shotgun (WGS) entry which is preliminary data.</text>
</comment>
<dbReference type="SMART" id="SM00184">
    <property type="entry name" value="RING"/>
    <property type="match status" value="1"/>
</dbReference>
<name>A0AA40EM14_9PEZI</name>
<dbReference type="Gene3D" id="3.30.40.10">
    <property type="entry name" value="Zinc/RING finger domain, C3HC4 (zinc finger)"/>
    <property type="match status" value="1"/>
</dbReference>
<dbReference type="Proteomes" id="UP001172159">
    <property type="component" value="Unassembled WGS sequence"/>
</dbReference>
<protein>
    <recommendedName>
        <fullName evidence="2">RING-type domain-containing protein</fullName>
    </recommendedName>
</protein>